<proteinExistence type="predicted"/>
<sequence>MEAMLSGIEDVYCTQWDDYLTYDDALAFAFESVAEHALKASQEHFGEPKSISEVMQLAPEERDRCLYRNGRQFAPSLHWQALEDLELESVDISSAYLNGELKEEVYMKQPEGFEEKSPDWVCCSSCSMASRRLAAAGTRSCTRCSPSWALTASSASTVWWVYLCDGVRIIIPIFVNDITIASKSNNSIQCVKVELHAPFKLRDLGPTSWLFGVKIERNRAKCSLSISRRQYALDILERYGFANCNPVGTPMDPGLRLSADMGPLKSSAVREMQDVPYG</sequence>
<gene>
    <name evidence="2" type="ORF">BN946_scf184811.g1</name>
</gene>
<keyword evidence="3" id="KW-1185">Reference proteome</keyword>
<name>A0A060SUB7_PYCCI</name>
<reference evidence="2" key="1">
    <citation type="submission" date="2014-01" db="EMBL/GenBank/DDBJ databases">
        <title>The genome of the white-rot fungus Pycnoporus cinnabarinus: a basidiomycete model with a versatile arsenal for lignocellulosic biomass breakdown.</title>
        <authorList>
            <person name="Levasseur A."/>
            <person name="Lomascolo A."/>
            <person name="Ruiz-Duenas F.J."/>
            <person name="Uzan E."/>
            <person name="Piumi F."/>
            <person name="Kues U."/>
            <person name="Ram A.F.J."/>
            <person name="Murat C."/>
            <person name="Haon M."/>
            <person name="Benoit I."/>
            <person name="Arfi Y."/>
            <person name="Chevret D."/>
            <person name="Drula E."/>
            <person name="Kwon M.J."/>
            <person name="Gouret P."/>
            <person name="Lesage-Meessen L."/>
            <person name="Lombard V."/>
            <person name="Mariette J."/>
            <person name="Noirot C."/>
            <person name="Park J."/>
            <person name="Patyshakuliyeva A."/>
            <person name="Wieneger R.A.B."/>
            <person name="Wosten H.A.B."/>
            <person name="Martin F."/>
            <person name="Coutinho P.M."/>
            <person name="de Vries R."/>
            <person name="Martinez A.T."/>
            <person name="Klopp C."/>
            <person name="Pontarotti P."/>
            <person name="Henrissat B."/>
            <person name="Record E."/>
        </authorList>
    </citation>
    <scope>NUCLEOTIDE SEQUENCE [LARGE SCALE GENOMIC DNA]</scope>
    <source>
        <strain evidence="2">BRFM137</strain>
    </source>
</reference>
<accession>A0A060SUB7</accession>
<dbReference type="EMBL" id="CCBP010000587">
    <property type="protein sequence ID" value="CDO77980.1"/>
    <property type="molecule type" value="Genomic_DNA"/>
</dbReference>
<comment type="caution">
    <text evidence="2">The sequence shown here is derived from an EMBL/GenBank/DDBJ whole genome shotgun (WGS) entry which is preliminary data.</text>
</comment>
<evidence type="ECO:0000259" key="1">
    <source>
        <dbReference type="Pfam" id="PF07727"/>
    </source>
</evidence>
<dbReference type="InterPro" id="IPR013103">
    <property type="entry name" value="RVT_2"/>
</dbReference>
<feature type="domain" description="Reverse transcriptase Ty1/copia-type" evidence="1">
    <location>
        <begin position="83"/>
        <end position="251"/>
    </location>
</feature>
<protein>
    <recommendedName>
        <fullName evidence="1">Reverse transcriptase Ty1/copia-type domain-containing protein</fullName>
    </recommendedName>
</protein>
<dbReference type="STRING" id="5643.A0A060SUB7"/>
<dbReference type="HOGENOM" id="CLU_1001638_0_0_1"/>
<dbReference type="OrthoDB" id="3028009at2759"/>
<dbReference type="Pfam" id="PF07727">
    <property type="entry name" value="RVT_2"/>
    <property type="match status" value="1"/>
</dbReference>
<evidence type="ECO:0000313" key="3">
    <source>
        <dbReference type="Proteomes" id="UP000029665"/>
    </source>
</evidence>
<evidence type="ECO:0000313" key="2">
    <source>
        <dbReference type="EMBL" id="CDO77980.1"/>
    </source>
</evidence>
<dbReference type="Proteomes" id="UP000029665">
    <property type="component" value="Unassembled WGS sequence"/>
</dbReference>
<dbReference type="AlphaFoldDB" id="A0A060SUB7"/>
<organism evidence="2 3">
    <name type="scientific">Pycnoporus cinnabarinus</name>
    <name type="common">Cinnabar-red polypore</name>
    <name type="synonym">Trametes cinnabarina</name>
    <dbReference type="NCBI Taxonomy" id="5643"/>
    <lineage>
        <taxon>Eukaryota</taxon>
        <taxon>Fungi</taxon>
        <taxon>Dikarya</taxon>
        <taxon>Basidiomycota</taxon>
        <taxon>Agaricomycotina</taxon>
        <taxon>Agaricomycetes</taxon>
        <taxon>Polyporales</taxon>
        <taxon>Polyporaceae</taxon>
        <taxon>Trametes</taxon>
    </lineage>
</organism>